<dbReference type="PROSITE" id="PS51459">
    <property type="entry name" value="FIDO"/>
    <property type="match status" value="1"/>
</dbReference>
<accession>A0ABN7Z6A9</accession>
<dbReference type="InterPro" id="IPR040198">
    <property type="entry name" value="Fido_containing"/>
</dbReference>
<gene>
    <name evidence="2" type="ORF">LMG21510_03825</name>
</gene>
<dbReference type="InterPro" id="IPR003812">
    <property type="entry name" value="Fido"/>
</dbReference>
<dbReference type="Gene3D" id="1.10.3290.10">
    <property type="entry name" value="Fido-like domain"/>
    <property type="match status" value="1"/>
</dbReference>
<dbReference type="PANTHER" id="PTHR13504:SF38">
    <property type="entry name" value="FIDO DOMAIN-CONTAINING PROTEIN"/>
    <property type="match status" value="1"/>
</dbReference>
<comment type="caution">
    <text evidence="2">The sequence shown here is derived from an EMBL/GenBank/DDBJ whole genome shotgun (WGS) entry which is preliminary data.</text>
</comment>
<dbReference type="SUPFAM" id="SSF140931">
    <property type="entry name" value="Fic-like"/>
    <property type="match status" value="1"/>
</dbReference>
<protein>
    <recommendedName>
        <fullName evidence="1">Fido domain-containing protein</fullName>
    </recommendedName>
</protein>
<keyword evidence="3" id="KW-1185">Reference proteome</keyword>
<evidence type="ECO:0000313" key="2">
    <source>
        <dbReference type="EMBL" id="CAG9179577.1"/>
    </source>
</evidence>
<sequence length="354" mass="39108">MTRDIATYQRGFVDGYVPNRDSLLPRDAADDLAMRARLRGQQPAGTYARRVLEQFLIDLSWSSSRLEGNRFSLVDTRKLFLSGLPGSNADAVMLLNHKRAIEFLVDAAPRGGLTTLLVRNLHGFLMRDLLDDTGSLGAIRNRAVYIGQSTYLPSNVPHVLDEMFRTILEKADRIANPVESAFFLWVNLAYLQAFEDGNKRTSRLTANVPLLLRNCAPLSFLGVDANDYAMAMMGVYERLDTSMAIDLFTWAYGRSIDRYASVLEAMEVPNASALRYRESVNRAVQAIVRDGMPLGEAVALEGRSAVQTSELRRLVEEALRGLQTYNCAHFGIGSETAAAWIARGRPPGPAASGS</sequence>
<name>A0ABN7Z6A9_9BURK</name>
<evidence type="ECO:0000313" key="3">
    <source>
        <dbReference type="Proteomes" id="UP000721236"/>
    </source>
</evidence>
<dbReference type="Proteomes" id="UP000721236">
    <property type="component" value="Unassembled WGS sequence"/>
</dbReference>
<dbReference type="Pfam" id="PF02661">
    <property type="entry name" value="Fic"/>
    <property type="match status" value="1"/>
</dbReference>
<organism evidence="2 3">
    <name type="scientific">Cupriavidus respiraculi</name>
    <dbReference type="NCBI Taxonomy" id="195930"/>
    <lineage>
        <taxon>Bacteria</taxon>
        <taxon>Pseudomonadati</taxon>
        <taxon>Pseudomonadota</taxon>
        <taxon>Betaproteobacteria</taxon>
        <taxon>Burkholderiales</taxon>
        <taxon>Burkholderiaceae</taxon>
        <taxon>Cupriavidus</taxon>
    </lineage>
</organism>
<feature type="domain" description="Fido" evidence="1">
    <location>
        <begin position="113"/>
        <end position="250"/>
    </location>
</feature>
<dbReference type="PANTHER" id="PTHR13504">
    <property type="entry name" value="FIDO DOMAIN-CONTAINING PROTEIN DDB_G0283145"/>
    <property type="match status" value="1"/>
</dbReference>
<dbReference type="EMBL" id="CAJZAH010000004">
    <property type="protein sequence ID" value="CAG9179577.1"/>
    <property type="molecule type" value="Genomic_DNA"/>
</dbReference>
<dbReference type="InterPro" id="IPR036597">
    <property type="entry name" value="Fido-like_dom_sf"/>
</dbReference>
<reference evidence="2 3" key="1">
    <citation type="submission" date="2021-08" db="EMBL/GenBank/DDBJ databases">
        <authorList>
            <person name="Peeters C."/>
        </authorList>
    </citation>
    <scope>NUCLEOTIDE SEQUENCE [LARGE SCALE GENOMIC DNA]</scope>
    <source>
        <strain evidence="2 3">LMG 21510</strain>
    </source>
</reference>
<evidence type="ECO:0000259" key="1">
    <source>
        <dbReference type="PROSITE" id="PS51459"/>
    </source>
</evidence>
<proteinExistence type="predicted"/>